<keyword evidence="2" id="KW-1185">Reference proteome</keyword>
<organism evidence="1 2">
    <name type="scientific">Dentiscutata erythropus</name>
    <dbReference type="NCBI Taxonomy" id="1348616"/>
    <lineage>
        <taxon>Eukaryota</taxon>
        <taxon>Fungi</taxon>
        <taxon>Fungi incertae sedis</taxon>
        <taxon>Mucoromycota</taxon>
        <taxon>Glomeromycotina</taxon>
        <taxon>Glomeromycetes</taxon>
        <taxon>Diversisporales</taxon>
        <taxon>Gigasporaceae</taxon>
        <taxon>Dentiscutata</taxon>
    </lineage>
</organism>
<gene>
    <name evidence="1" type="ORF">DERYTH_LOCUS22242</name>
</gene>
<comment type="caution">
    <text evidence="1">The sequence shown here is derived from an EMBL/GenBank/DDBJ whole genome shotgun (WGS) entry which is preliminary data.</text>
</comment>
<proteinExistence type="predicted"/>
<evidence type="ECO:0000313" key="1">
    <source>
        <dbReference type="EMBL" id="CAG8795260.1"/>
    </source>
</evidence>
<sequence>MSTGSNFSNNYPEDCSEEENLQIQLVDNIYVSDLEDDNVDTEQEEIIQKVKFSTKEADVWKFVDKETHKCFQCSKIFESTTSTSSIHIHLQYLHKLLNKEKSNIGIKKHSAAVQAEKTQAILKWIILSLKLFKVVEEKTFHNMIQKLDLFYQIPT</sequence>
<evidence type="ECO:0000313" key="2">
    <source>
        <dbReference type="Proteomes" id="UP000789405"/>
    </source>
</evidence>
<reference evidence="1" key="1">
    <citation type="submission" date="2021-06" db="EMBL/GenBank/DDBJ databases">
        <authorList>
            <person name="Kallberg Y."/>
            <person name="Tangrot J."/>
            <person name="Rosling A."/>
        </authorList>
    </citation>
    <scope>NUCLEOTIDE SEQUENCE</scope>
    <source>
        <strain evidence="1">MA453B</strain>
    </source>
</reference>
<protein>
    <submittedName>
        <fullName evidence="1">28329_t:CDS:1</fullName>
    </submittedName>
</protein>
<feature type="non-terminal residue" evidence="1">
    <location>
        <position position="1"/>
    </location>
</feature>
<dbReference type="AlphaFoldDB" id="A0A9N9P6N5"/>
<dbReference type="Proteomes" id="UP000789405">
    <property type="component" value="Unassembled WGS sequence"/>
</dbReference>
<accession>A0A9N9P6N5</accession>
<dbReference type="EMBL" id="CAJVPY010030302">
    <property type="protein sequence ID" value="CAG8795260.1"/>
    <property type="molecule type" value="Genomic_DNA"/>
</dbReference>
<dbReference type="OrthoDB" id="2414558at2759"/>
<name>A0A9N9P6N5_9GLOM</name>